<dbReference type="EMBL" id="DF237892">
    <property type="protein sequence ID" value="GAQ92196.1"/>
    <property type="molecule type" value="Genomic_DNA"/>
</dbReference>
<accession>A0A1Y1ITQ2</accession>
<dbReference type="AlphaFoldDB" id="A0A1Y1ITQ2"/>
<keyword evidence="2" id="KW-1185">Reference proteome</keyword>
<organism evidence="1 2">
    <name type="scientific">Klebsormidium nitens</name>
    <name type="common">Green alga</name>
    <name type="synonym">Ulothrix nitens</name>
    <dbReference type="NCBI Taxonomy" id="105231"/>
    <lineage>
        <taxon>Eukaryota</taxon>
        <taxon>Viridiplantae</taxon>
        <taxon>Streptophyta</taxon>
        <taxon>Klebsormidiophyceae</taxon>
        <taxon>Klebsormidiales</taxon>
        <taxon>Klebsormidiaceae</taxon>
        <taxon>Klebsormidium</taxon>
    </lineage>
</organism>
<evidence type="ECO:0000313" key="1">
    <source>
        <dbReference type="EMBL" id="GAQ92196.1"/>
    </source>
</evidence>
<name>A0A1Y1ITQ2_KLENI</name>
<gene>
    <name evidence="1" type="ORF">KFL_009430010</name>
</gene>
<dbReference type="OMA" id="ICAPDDI"/>
<dbReference type="Proteomes" id="UP000054558">
    <property type="component" value="Unassembled WGS sequence"/>
</dbReference>
<reference evidence="1 2" key="1">
    <citation type="journal article" date="2014" name="Nat. Commun.">
        <title>Klebsormidium flaccidum genome reveals primary factors for plant terrestrial adaptation.</title>
        <authorList>
            <person name="Hori K."/>
            <person name="Maruyama F."/>
            <person name="Fujisawa T."/>
            <person name="Togashi T."/>
            <person name="Yamamoto N."/>
            <person name="Seo M."/>
            <person name="Sato S."/>
            <person name="Yamada T."/>
            <person name="Mori H."/>
            <person name="Tajima N."/>
            <person name="Moriyama T."/>
            <person name="Ikeuchi M."/>
            <person name="Watanabe M."/>
            <person name="Wada H."/>
            <person name="Kobayashi K."/>
            <person name="Saito M."/>
            <person name="Masuda T."/>
            <person name="Sasaki-Sekimoto Y."/>
            <person name="Mashiguchi K."/>
            <person name="Awai K."/>
            <person name="Shimojima M."/>
            <person name="Masuda S."/>
            <person name="Iwai M."/>
            <person name="Nobusawa T."/>
            <person name="Narise T."/>
            <person name="Kondo S."/>
            <person name="Saito H."/>
            <person name="Sato R."/>
            <person name="Murakawa M."/>
            <person name="Ihara Y."/>
            <person name="Oshima-Yamada Y."/>
            <person name="Ohtaka K."/>
            <person name="Satoh M."/>
            <person name="Sonobe K."/>
            <person name="Ishii M."/>
            <person name="Ohtani R."/>
            <person name="Kanamori-Sato M."/>
            <person name="Honoki R."/>
            <person name="Miyazaki D."/>
            <person name="Mochizuki H."/>
            <person name="Umetsu J."/>
            <person name="Higashi K."/>
            <person name="Shibata D."/>
            <person name="Kamiya Y."/>
            <person name="Sato N."/>
            <person name="Nakamura Y."/>
            <person name="Tabata S."/>
            <person name="Ida S."/>
            <person name="Kurokawa K."/>
            <person name="Ohta H."/>
        </authorList>
    </citation>
    <scope>NUCLEOTIDE SEQUENCE [LARGE SCALE GENOMIC DNA]</scope>
    <source>
        <strain evidence="1 2">NIES-2285</strain>
    </source>
</reference>
<protein>
    <submittedName>
        <fullName evidence="1">Uncharacterized protein</fullName>
    </submittedName>
</protein>
<feature type="non-terminal residue" evidence="1">
    <location>
        <position position="1"/>
    </location>
</feature>
<evidence type="ECO:0000313" key="2">
    <source>
        <dbReference type="Proteomes" id="UP000054558"/>
    </source>
</evidence>
<sequence length="357" mass="37823">VTGAQQIEVRSLVFGSGTLPVQAREVVARDAYISGASLLLTQASADEGSSALFFKPETGSITFAVSDQPPQGYVFAVEAFQPVGCSPEDAWQASANNTLGTCTWLHASAGRYARYDPLTSAASAAYRSSSEWGSLFVLHLSRVQDWVVPFSVTVADPTNATEIEGSAGGPEVGGVFHYSASVTGTERVFATAAYYPGEAHPMNARVSASSGRTLVATTESEEMTITVASAMLHLSQGGDVYDPINGSFVFSDVRSQSGDRFFVRAFIYAICAPDDISKLSTFVNCTWLEVADQSVTLRSMPPIRPSGCSWSQADDLDEFCKRGISAAELQPSVVLAYHSSNGVATKAVTGTTLSELK</sequence>
<proteinExistence type="predicted"/>